<evidence type="ECO:0000313" key="2">
    <source>
        <dbReference type="Proteomes" id="UP000288805"/>
    </source>
</evidence>
<name>A0A438JR11_VITVI</name>
<dbReference type="AlphaFoldDB" id="A0A438JR11"/>
<sequence length="54" mass="6337">MIKQILIYAKFLKDLCTMKRRIKLTKKAFLTDQVYTIIENKAMVKYKDPGCPPS</sequence>
<comment type="caution">
    <text evidence="1">The sequence shown here is derived from an EMBL/GenBank/DDBJ whole genome shotgun (WGS) entry which is preliminary data.</text>
</comment>
<evidence type="ECO:0000313" key="1">
    <source>
        <dbReference type="EMBL" id="RVX11383.1"/>
    </source>
</evidence>
<protein>
    <submittedName>
        <fullName evidence="1">Uncharacterized protein</fullName>
    </submittedName>
</protein>
<dbReference type="EMBL" id="QGNW01000031">
    <property type="protein sequence ID" value="RVX11383.1"/>
    <property type="molecule type" value="Genomic_DNA"/>
</dbReference>
<proteinExistence type="predicted"/>
<accession>A0A438JR11</accession>
<gene>
    <name evidence="1" type="ORF">CK203_019624</name>
</gene>
<dbReference type="Proteomes" id="UP000288805">
    <property type="component" value="Unassembled WGS sequence"/>
</dbReference>
<reference evidence="1 2" key="1">
    <citation type="journal article" date="2018" name="PLoS Genet.">
        <title>Population sequencing reveals clonal diversity and ancestral inbreeding in the grapevine cultivar Chardonnay.</title>
        <authorList>
            <person name="Roach M.J."/>
            <person name="Johnson D.L."/>
            <person name="Bohlmann J."/>
            <person name="van Vuuren H.J."/>
            <person name="Jones S.J."/>
            <person name="Pretorius I.S."/>
            <person name="Schmidt S.A."/>
            <person name="Borneman A.R."/>
        </authorList>
    </citation>
    <scope>NUCLEOTIDE SEQUENCE [LARGE SCALE GENOMIC DNA]</scope>
    <source>
        <strain evidence="2">cv. Chardonnay</strain>
        <tissue evidence="1">Leaf</tissue>
    </source>
</reference>
<organism evidence="1 2">
    <name type="scientific">Vitis vinifera</name>
    <name type="common">Grape</name>
    <dbReference type="NCBI Taxonomy" id="29760"/>
    <lineage>
        <taxon>Eukaryota</taxon>
        <taxon>Viridiplantae</taxon>
        <taxon>Streptophyta</taxon>
        <taxon>Embryophyta</taxon>
        <taxon>Tracheophyta</taxon>
        <taxon>Spermatophyta</taxon>
        <taxon>Magnoliopsida</taxon>
        <taxon>eudicotyledons</taxon>
        <taxon>Gunneridae</taxon>
        <taxon>Pentapetalae</taxon>
        <taxon>rosids</taxon>
        <taxon>Vitales</taxon>
        <taxon>Vitaceae</taxon>
        <taxon>Viteae</taxon>
        <taxon>Vitis</taxon>
    </lineage>
</organism>